<feature type="compositionally biased region" description="Low complexity" evidence="1">
    <location>
        <begin position="52"/>
        <end position="67"/>
    </location>
</feature>
<feature type="region of interest" description="Disordered" evidence="1">
    <location>
        <begin position="1"/>
        <end position="80"/>
    </location>
</feature>
<reference evidence="2" key="1">
    <citation type="submission" date="2022-12" db="EMBL/GenBank/DDBJ databases">
        <title>Draft genome assemblies for two species of Escallonia (Escalloniales).</title>
        <authorList>
            <person name="Chanderbali A."/>
            <person name="Dervinis C."/>
            <person name="Anghel I."/>
            <person name="Soltis D."/>
            <person name="Soltis P."/>
            <person name="Zapata F."/>
        </authorList>
    </citation>
    <scope>NUCLEOTIDE SEQUENCE</scope>
    <source>
        <strain evidence="2">UCBG64.0493</strain>
        <tissue evidence="2">Leaf</tissue>
    </source>
</reference>
<protein>
    <submittedName>
        <fullName evidence="2">Uncharacterized protein</fullName>
    </submittedName>
</protein>
<feature type="compositionally biased region" description="Low complexity" evidence="1">
    <location>
        <begin position="21"/>
        <end position="30"/>
    </location>
</feature>
<evidence type="ECO:0000313" key="2">
    <source>
        <dbReference type="EMBL" id="KAK3025184.1"/>
    </source>
</evidence>
<name>A0AA89B196_9ASTE</name>
<sequence length="121" mass="13719">MGRLQIEEEARKQDKKNEVFANNTHANDANNHQDEFPYKSKDSGGEETVAIESSQPSQEGSSSQPLSIRSEEHRRSKHARVEKDFGPDYLVYNVEESVVTLIEALSSPDSDLWREAINDEI</sequence>
<feature type="compositionally biased region" description="Basic and acidic residues" evidence="1">
    <location>
        <begin position="69"/>
        <end position="80"/>
    </location>
</feature>
<organism evidence="2 3">
    <name type="scientific">Escallonia herrerae</name>
    <dbReference type="NCBI Taxonomy" id="1293975"/>
    <lineage>
        <taxon>Eukaryota</taxon>
        <taxon>Viridiplantae</taxon>
        <taxon>Streptophyta</taxon>
        <taxon>Embryophyta</taxon>
        <taxon>Tracheophyta</taxon>
        <taxon>Spermatophyta</taxon>
        <taxon>Magnoliopsida</taxon>
        <taxon>eudicotyledons</taxon>
        <taxon>Gunneridae</taxon>
        <taxon>Pentapetalae</taxon>
        <taxon>asterids</taxon>
        <taxon>campanulids</taxon>
        <taxon>Escalloniales</taxon>
        <taxon>Escalloniaceae</taxon>
        <taxon>Escallonia</taxon>
    </lineage>
</organism>
<dbReference type="AlphaFoldDB" id="A0AA89B196"/>
<gene>
    <name evidence="2" type="ORF">RJ639_043070</name>
</gene>
<proteinExistence type="predicted"/>
<evidence type="ECO:0000256" key="1">
    <source>
        <dbReference type="SAM" id="MobiDB-lite"/>
    </source>
</evidence>
<evidence type="ECO:0000313" key="3">
    <source>
        <dbReference type="Proteomes" id="UP001188597"/>
    </source>
</evidence>
<accession>A0AA89B196</accession>
<feature type="compositionally biased region" description="Basic and acidic residues" evidence="1">
    <location>
        <begin position="1"/>
        <end position="18"/>
    </location>
</feature>
<keyword evidence="3" id="KW-1185">Reference proteome</keyword>
<feature type="compositionally biased region" description="Basic and acidic residues" evidence="1">
    <location>
        <begin position="31"/>
        <end position="44"/>
    </location>
</feature>
<dbReference type="EMBL" id="JAVXUP010000563">
    <property type="protein sequence ID" value="KAK3025184.1"/>
    <property type="molecule type" value="Genomic_DNA"/>
</dbReference>
<dbReference type="Proteomes" id="UP001188597">
    <property type="component" value="Unassembled WGS sequence"/>
</dbReference>
<comment type="caution">
    <text evidence="2">The sequence shown here is derived from an EMBL/GenBank/DDBJ whole genome shotgun (WGS) entry which is preliminary data.</text>
</comment>